<dbReference type="Gene3D" id="3.10.490.10">
    <property type="entry name" value="Gamma-glutamyl cyclotransferase-like"/>
    <property type="match status" value="1"/>
</dbReference>
<keyword evidence="2" id="KW-0808">Transferase</keyword>
<reference evidence="5" key="1">
    <citation type="submission" date="2022-11" db="EMBL/GenBank/DDBJ databases">
        <authorList>
            <person name="Petersen C."/>
        </authorList>
    </citation>
    <scope>NUCLEOTIDE SEQUENCE</scope>
    <source>
        <strain evidence="5">IBT 19713</strain>
    </source>
</reference>
<evidence type="ECO:0000313" key="6">
    <source>
        <dbReference type="Proteomes" id="UP001150941"/>
    </source>
</evidence>
<keyword evidence="6" id="KW-1185">Reference proteome</keyword>
<accession>A0A9W9TJN6</accession>
<comment type="similarity">
    <text evidence="1">Belongs to the gamma-glutamylcyclotransferase family.</text>
</comment>
<dbReference type="CDD" id="cd06661">
    <property type="entry name" value="GGCT_like"/>
    <property type="match status" value="1"/>
</dbReference>
<dbReference type="InterPro" id="IPR009288">
    <property type="entry name" value="AIG2-like_dom"/>
</dbReference>
<dbReference type="SUPFAM" id="SSF110857">
    <property type="entry name" value="Gamma-glutamyl cyclotransferase-like"/>
    <property type="match status" value="1"/>
</dbReference>
<dbReference type="EMBL" id="JAPQKS010000006">
    <property type="protein sequence ID" value="KAJ5223700.1"/>
    <property type="molecule type" value="Genomic_DNA"/>
</dbReference>
<evidence type="ECO:0000313" key="5">
    <source>
        <dbReference type="EMBL" id="KAJ5223700.1"/>
    </source>
</evidence>
<reference evidence="5" key="2">
    <citation type="journal article" date="2023" name="IMA Fungus">
        <title>Comparative genomic study of the Penicillium genus elucidates a diverse pangenome and 15 lateral gene transfer events.</title>
        <authorList>
            <person name="Petersen C."/>
            <person name="Sorensen T."/>
            <person name="Nielsen M.R."/>
            <person name="Sondergaard T.E."/>
            <person name="Sorensen J.L."/>
            <person name="Fitzpatrick D.A."/>
            <person name="Frisvad J.C."/>
            <person name="Nielsen K.L."/>
        </authorList>
    </citation>
    <scope>NUCLEOTIDE SEQUENCE</scope>
    <source>
        <strain evidence="5">IBT 19713</strain>
    </source>
</reference>
<dbReference type="PANTHER" id="PTHR31544:SF2">
    <property type="entry name" value="AIG2-LIKE PROTEIN D"/>
    <property type="match status" value="1"/>
</dbReference>
<dbReference type="InterPro" id="IPR036568">
    <property type="entry name" value="GGCT-like_sf"/>
</dbReference>
<dbReference type="GO" id="GO:0016740">
    <property type="term" value="F:transferase activity"/>
    <property type="evidence" value="ECO:0007669"/>
    <property type="project" value="UniProtKB-KW"/>
</dbReference>
<evidence type="ECO:0000256" key="3">
    <source>
        <dbReference type="ARBA" id="ARBA00030602"/>
    </source>
</evidence>
<comment type="caution">
    <text evidence="5">The sequence shown here is derived from an EMBL/GenBank/DDBJ whole genome shotgun (WGS) entry which is preliminary data.</text>
</comment>
<organism evidence="5 6">
    <name type="scientific">Penicillium chermesinum</name>
    <dbReference type="NCBI Taxonomy" id="63820"/>
    <lineage>
        <taxon>Eukaryota</taxon>
        <taxon>Fungi</taxon>
        <taxon>Dikarya</taxon>
        <taxon>Ascomycota</taxon>
        <taxon>Pezizomycotina</taxon>
        <taxon>Eurotiomycetes</taxon>
        <taxon>Eurotiomycetidae</taxon>
        <taxon>Eurotiales</taxon>
        <taxon>Aspergillaceae</taxon>
        <taxon>Penicillium</taxon>
    </lineage>
</organism>
<dbReference type="OrthoDB" id="1044435at2759"/>
<dbReference type="Pfam" id="PF06094">
    <property type="entry name" value="GGACT"/>
    <property type="match status" value="1"/>
</dbReference>
<feature type="domain" description="Gamma-glutamylcyclotransferase AIG2-like" evidence="4">
    <location>
        <begin position="27"/>
        <end position="100"/>
    </location>
</feature>
<evidence type="ECO:0000259" key="4">
    <source>
        <dbReference type="Pfam" id="PF06094"/>
    </source>
</evidence>
<sequence length="171" mass="19374">MGDHVLFFYVLHRVIHGRSDPEPWQKATLRFQPAELQGYRRHRVRGADYPAIVASRGSKVLGILVSGLTDGDVYRLDRFEGSEYAHERVKVQTLDQGATSDGDTAKETTDLKSALEASGAQTLADACPKLVDAVAYVWISDVENLEQVEWDFETFKRDKLSWWANVDESEW</sequence>
<evidence type="ECO:0000256" key="1">
    <source>
        <dbReference type="ARBA" id="ARBA00008861"/>
    </source>
</evidence>
<dbReference type="PANTHER" id="PTHR31544">
    <property type="entry name" value="AIG2-LIKE PROTEIN D"/>
    <property type="match status" value="1"/>
</dbReference>
<dbReference type="Proteomes" id="UP001150941">
    <property type="component" value="Unassembled WGS sequence"/>
</dbReference>
<gene>
    <name evidence="5" type="ORF">N7468_008242</name>
</gene>
<evidence type="ECO:0000256" key="2">
    <source>
        <dbReference type="ARBA" id="ARBA00022679"/>
    </source>
</evidence>
<dbReference type="GeneID" id="83204841"/>
<dbReference type="InterPro" id="IPR045038">
    <property type="entry name" value="AIG2-like"/>
</dbReference>
<dbReference type="RefSeq" id="XP_058327883.1">
    <property type="nucleotide sequence ID" value="XM_058477538.1"/>
</dbReference>
<proteinExistence type="inferred from homology"/>
<protein>
    <recommendedName>
        <fullName evidence="3">Putative gamma-glutamylcyclotransferase</fullName>
    </recommendedName>
</protein>
<dbReference type="AlphaFoldDB" id="A0A9W9TJN6"/>
<name>A0A9W9TJN6_9EURO</name>
<dbReference type="InterPro" id="IPR013024">
    <property type="entry name" value="GGCT-like"/>
</dbReference>